<feature type="compositionally biased region" description="Acidic residues" evidence="1">
    <location>
        <begin position="94"/>
        <end position="113"/>
    </location>
</feature>
<protein>
    <submittedName>
        <fullName evidence="2">Uncharacterized protein</fullName>
    </submittedName>
</protein>
<keyword evidence="3" id="KW-1185">Reference proteome</keyword>
<evidence type="ECO:0000313" key="2">
    <source>
        <dbReference type="Ensembl" id="ENSCINP00000034521.1"/>
    </source>
</evidence>
<reference evidence="2" key="3">
    <citation type="submission" date="2025-08" db="UniProtKB">
        <authorList>
            <consortium name="Ensembl"/>
        </authorList>
    </citation>
    <scope>IDENTIFICATION</scope>
</reference>
<evidence type="ECO:0000313" key="3">
    <source>
        <dbReference type="Proteomes" id="UP000008144"/>
    </source>
</evidence>
<dbReference type="AlphaFoldDB" id="H2XXY7"/>
<feature type="region of interest" description="Disordered" evidence="1">
    <location>
        <begin position="27"/>
        <end position="175"/>
    </location>
</feature>
<reference evidence="2" key="2">
    <citation type="journal article" date="2008" name="Genome Biol.">
        <title>Improved genome assembly and evidence-based global gene model set for the chordate Ciona intestinalis: new insight into intron and operon populations.</title>
        <authorList>
            <person name="Satou Y."/>
            <person name="Mineta K."/>
            <person name="Ogasawara M."/>
            <person name="Sasakura Y."/>
            <person name="Shoguchi E."/>
            <person name="Ueno K."/>
            <person name="Yamada L."/>
            <person name="Matsumoto J."/>
            <person name="Wasserscheid J."/>
            <person name="Dewar K."/>
            <person name="Wiley G.B."/>
            <person name="Macmil S.L."/>
            <person name="Roe B.A."/>
            <person name="Zeller R.W."/>
            <person name="Hastings K.E."/>
            <person name="Lemaire P."/>
            <person name="Lindquist E."/>
            <person name="Endo T."/>
            <person name="Hotta K."/>
            <person name="Inaba K."/>
        </authorList>
    </citation>
    <scope>NUCLEOTIDE SEQUENCE [LARGE SCALE GENOMIC DNA]</scope>
    <source>
        <strain evidence="2">wild type</strain>
    </source>
</reference>
<reference evidence="2" key="4">
    <citation type="submission" date="2025-09" db="UniProtKB">
        <authorList>
            <consortium name="Ensembl"/>
        </authorList>
    </citation>
    <scope>IDENTIFICATION</scope>
</reference>
<name>H2XXY7_CIOIN</name>
<dbReference type="InParanoid" id="H2XXY7"/>
<reference evidence="3" key="1">
    <citation type="journal article" date="2002" name="Science">
        <title>The draft genome of Ciona intestinalis: insights into chordate and vertebrate origins.</title>
        <authorList>
            <person name="Dehal P."/>
            <person name="Satou Y."/>
            <person name="Campbell R.K."/>
            <person name="Chapman J."/>
            <person name="Degnan B."/>
            <person name="De Tomaso A."/>
            <person name="Davidson B."/>
            <person name="Di Gregorio A."/>
            <person name="Gelpke M."/>
            <person name="Goodstein D.M."/>
            <person name="Harafuji N."/>
            <person name="Hastings K.E."/>
            <person name="Ho I."/>
            <person name="Hotta K."/>
            <person name="Huang W."/>
            <person name="Kawashima T."/>
            <person name="Lemaire P."/>
            <person name="Martinez D."/>
            <person name="Meinertzhagen I.A."/>
            <person name="Necula S."/>
            <person name="Nonaka M."/>
            <person name="Putnam N."/>
            <person name="Rash S."/>
            <person name="Saiga H."/>
            <person name="Satake M."/>
            <person name="Terry A."/>
            <person name="Yamada L."/>
            <person name="Wang H.G."/>
            <person name="Awazu S."/>
            <person name="Azumi K."/>
            <person name="Boore J."/>
            <person name="Branno M."/>
            <person name="Chin-Bow S."/>
            <person name="DeSantis R."/>
            <person name="Doyle S."/>
            <person name="Francino P."/>
            <person name="Keys D.N."/>
            <person name="Haga S."/>
            <person name="Hayashi H."/>
            <person name="Hino K."/>
            <person name="Imai K.S."/>
            <person name="Inaba K."/>
            <person name="Kano S."/>
            <person name="Kobayashi K."/>
            <person name="Kobayashi M."/>
            <person name="Lee B.I."/>
            <person name="Makabe K.W."/>
            <person name="Manohar C."/>
            <person name="Matassi G."/>
            <person name="Medina M."/>
            <person name="Mochizuki Y."/>
            <person name="Mount S."/>
            <person name="Morishita T."/>
            <person name="Miura S."/>
            <person name="Nakayama A."/>
            <person name="Nishizaka S."/>
            <person name="Nomoto H."/>
            <person name="Ohta F."/>
            <person name="Oishi K."/>
            <person name="Rigoutsos I."/>
            <person name="Sano M."/>
            <person name="Sasaki A."/>
            <person name="Sasakura Y."/>
            <person name="Shoguchi E."/>
            <person name="Shin-i T."/>
            <person name="Spagnuolo A."/>
            <person name="Stainier D."/>
            <person name="Suzuki M.M."/>
            <person name="Tassy O."/>
            <person name="Takatori N."/>
            <person name="Tokuoka M."/>
            <person name="Yagi K."/>
            <person name="Yoshizaki F."/>
            <person name="Wada S."/>
            <person name="Zhang C."/>
            <person name="Hyatt P.D."/>
            <person name="Larimer F."/>
            <person name="Detter C."/>
            <person name="Doggett N."/>
            <person name="Glavina T."/>
            <person name="Hawkins T."/>
            <person name="Richardson P."/>
            <person name="Lucas S."/>
            <person name="Kohara Y."/>
            <person name="Levine M."/>
            <person name="Satoh N."/>
            <person name="Rokhsar D.S."/>
        </authorList>
    </citation>
    <scope>NUCLEOTIDE SEQUENCE [LARGE SCALE GENOMIC DNA]</scope>
</reference>
<dbReference type="Ensembl" id="ENSCINT00000035786.1">
    <property type="protein sequence ID" value="ENSCINP00000034521.1"/>
    <property type="gene ID" value="ENSCING00000024083.1"/>
</dbReference>
<feature type="compositionally biased region" description="Basic and acidic residues" evidence="1">
    <location>
        <begin position="82"/>
        <end position="93"/>
    </location>
</feature>
<sequence>MPSRKPIIPGTSNRTILRALHNEMKEKKIITQTKPTNFSDTTSSGIHSNSSSEAGDVITETSFKKSTRNKRKMTRSVVESEDAQKTFHAHESVDTDDSTGTDDGSDVSDDDAESERSTTSSVEEDSEEEKVLSQRWQQPIVKTVDSDKNKRFARQSNGISRPGLPNNNQARHLNNNPNTLEELLRRRIKHEEEIEFSLEDKRLITEGYNKFVLNGPKQKQAGTSFGNKKEIVKNHVQVTEDQDVKFPLEN</sequence>
<feature type="compositionally biased region" description="Polar residues" evidence="1">
    <location>
        <begin position="154"/>
        <end position="172"/>
    </location>
</feature>
<feature type="compositionally biased region" description="Low complexity" evidence="1">
    <location>
        <begin position="39"/>
        <end position="52"/>
    </location>
</feature>
<organism evidence="2 3">
    <name type="scientific">Ciona intestinalis</name>
    <name type="common">Transparent sea squirt</name>
    <name type="synonym">Ascidia intestinalis</name>
    <dbReference type="NCBI Taxonomy" id="7719"/>
    <lineage>
        <taxon>Eukaryota</taxon>
        <taxon>Metazoa</taxon>
        <taxon>Chordata</taxon>
        <taxon>Tunicata</taxon>
        <taxon>Ascidiacea</taxon>
        <taxon>Phlebobranchia</taxon>
        <taxon>Cionidae</taxon>
        <taxon>Ciona</taxon>
    </lineage>
</organism>
<accession>H2XXY7</accession>
<evidence type="ECO:0000256" key="1">
    <source>
        <dbReference type="SAM" id="MobiDB-lite"/>
    </source>
</evidence>
<proteinExistence type="predicted"/>
<dbReference type="EMBL" id="EAAA01001471">
    <property type="status" value="NOT_ANNOTATED_CDS"/>
    <property type="molecule type" value="Genomic_DNA"/>
</dbReference>
<dbReference type="HOGENOM" id="CLU_1113456_0_0_1"/>
<dbReference type="Proteomes" id="UP000008144">
    <property type="component" value="Chromosome 2"/>
</dbReference>
<feature type="compositionally biased region" description="Basic residues" evidence="1">
    <location>
        <begin position="65"/>
        <end position="74"/>
    </location>
</feature>